<dbReference type="STRING" id="1076935.U4LR54"/>
<dbReference type="Pfam" id="PF17829">
    <property type="entry name" value="GH115_C"/>
    <property type="match status" value="1"/>
</dbReference>
<accession>U4LR54</accession>
<dbReference type="Gene3D" id="3.20.20.520">
    <property type="entry name" value="Glycosyl hydrolase family 115"/>
    <property type="match status" value="1"/>
</dbReference>
<dbReference type="InterPro" id="IPR029018">
    <property type="entry name" value="Hex-like_dom2"/>
</dbReference>
<name>U4LR54_PYROM</name>
<gene>
    <name evidence="3" type="ORF">PCON_11429</name>
</gene>
<evidence type="ECO:0000256" key="1">
    <source>
        <dbReference type="ARBA" id="ARBA00022801"/>
    </source>
</evidence>
<dbReference type="InterPro" id="IPR042301">
    <property type="entry name" value="GH115_sf"/>
</dbReference>
<dbReference type="OMA" id="GPRNYKW"/>
<dbReference type="PANTHER" id="PTHR37842:SF2">
    <property type="entry name" value="GYLCOSYL HYDROLASE 115 C-TERMINAL DOMAIN-CONTAINING PROTEIN"/>
    <property type="match status" value="1"/>
</dbReference>
<dbReference type="Gene3D" id="1.20.58.2150">
    <property type="match status" value="1"/>
</dbReference>
<dbReference type="OrthoDB" id="4849794at2759"/>
<dbReference type="InterPro" id="IPR031924">
    <property type="entry name" value="GH115"/>
</dbReference>
<dbReference type="eggNOG" id="ENOG502QTU7">
    <property type="taxonomic scope" value="Eukaryota"/>
</dbReference>
<dbReference type="EMBL" id="HF935650">
    <property type="protein sequence ID" value="CCX31785.1"/>
    <property type="molecule type" value="Genomic_DNA"/>
</dbReference>
<reference evidence="3 4" key="1">
    <citation type="journal article" date="2013" name="PLoS Genet.">
        <title>The genome and development-dependent transcriptomes of Pyronema confluens: a window into fungal evolution.</title>
        <authorList>
            <person name="Traeger S."/>
            <person name="Altegoer F."/>
            <person name="Freitag M."/>
            <person name="Gabaldon T."/>
            <person name="Kempken F."/>
            <person name="Kumar A."/>
            <person name="Marcet-Houben M."/>
            <person name="Poggeler S."/>
            <person name="Stajich J.E."/>
            <person name="Nowrousian M."/>
        </authorList>
    </citation>
    <scope>NUCLEOTIDE SEQUENCE [LARGE SCALE GENOMIC DNA]</scope>
    <source>
        <strain evidence="4">CBS 100304</strain>
        <tissue evidence="3">Vegetative mycelium</tissue>
    </source>
</reference>
<proteinExistence type="predicted"/>
<dbReference type="Proteomes" id="UP000018144">
    <property type="component" value="Unassembled WGS sequence"/>
</dbReference>
<feature type="domain" description="Gylcosyl hydrolase 115 C-terminal" evidence="2">
    <location>
        <begin position="814"/>
        <end position="990"/>
    </location>
</feature>
<sequence length="994" mass="111823">MVETNLRFLRTLLIAVSFFVAFASALGSKPIISTSKPKGALPLFENGNVVASIHVDSNDYPGVVRAAHDLSVDFGHVTGHNMSLYTTQSDAHSLSQRTSIIIGTIGKSKLVDSLVLSKKIDVSKIKGKWESFQTQLVQNPAPGVSQALVIVGSDKRGSIFGIYEVSEQIGVSPWYYWADVAPRKHSSLYALNTKLVRGEPSIKYRGIFLNDEAPALAGWINANFPRGKYGPGFNHEFYSRVFELLLRLKANFLWPAMWDSMFGVDDPKNQETADFYGIVMSTSHTEPLQMSTKEWNTLGNGTWDYTTNSANIDKYWERGVSRAKNFENMWTVGMRGNGDNILSGTVVTELLQKVVSDQRKILSDVLGVRDVSKVPQVWCLYKDIQAYYEHGMRVPDDITLLWTDDNWGNVRRLPLANETNPAGMYYHFDFVGDPRDYKWINTVSLQKTWEQLHLTYERNARNIWVVNVGDLKPLELPIDYYLNLAYDYDTWGGIDKVIEYEKAWATREFGEDVAKEVADIVETYGFYAARRRYELVDPKTYNIINYNEAELVLEQWKNLTSRAEAVYAKLPAERKPAFFEMVLHPTKAAYIVYDIHVSSAKNNLYAYQRRSSANALAEHVLERFQDDHDLTQEYNTMLGGKWSHMMDQTHLGYNYWQQPMRNTLPPLAWTQLLENSLSGTMGVAVESSNGSVPGDDHFNSAEYNNNTLVLPQLDPYAPVQYRTIEIFARGTKAFDFKVSPHNPWVRVSPSSGHVDPRNPATDVKVKVSVDWNKAPAGHNVAFINITSSENYGNFDMPSVNLPIHKPSIPPSFHGFVESNKLVSIEASHASRKTKNGNVQYETLRNLGRTGDALTLFPVTCDKQNTASGPRLEYDLFLHTAPTYGANITVYLGAALNNNGPDRPLKYAISFDDAPPQEIQFIPDLDSPLAMPKGWDQAVSDGNVWKSVTQHKVGAVGKKILKLWALEPSVVFQKVVIDLGGVKDSYLGPPESVRL</sequence>
<dbReference type="Gene3D" id="2.60.120.1620">
    <property type="match status" value="1"/>
</dbReference>
<dbReference type="Pfam" id="PF15979">
    <property type="entry name" value="Glyco_hydro_115"/>
    <property type="match status" value="1"/>
</dbReference>
<keyword evidence="4" id="KW-1185">Reference proteome</keyword>
<dbReference type="Gene3D" id="3.30.379.10">
    <property type="entry name" value="Chitobiase/beta-hexosaminidase domain 2-like"/>
    <property type="match status" value="1"/>
</dbReference>
<dbReference type="InterPro" id="IPR041437">
    <property type="entry name" value="GH115_C"/>
</dbReference>
<evidence type="ECO:0000259" key="2">
    <source>
        <dbReference type="Pfam" id="PF17829"/>
    </source>
</evidence>
<dbReference type="GO" id="GO:0016787">
    <property type="term" value="F:hydrolase activity"/>
    <property type="evidence" value="ECO:0007669"/>
    <property type="project" value="UniProtKB-KW"/>
</dbReference>
<keyword evidence="1" id="KW-0378">Hydrolase</keyword>
<organism evidence="3 4">
    <name type="scientific">Pyronema omphalodes (strain CBS 100304)</name>
    <name type="common">Pyronema confluens</name>
    <dbReference type="NCBI Taxonomy" id="1076935"/>
    <lineage>
        <taxon>Eukaryota</taxon>
        <taxon>Fungi</taxon>
        <taxon>Dikarya</taxon>
        <taxon>Ascomycota</taxon>
        <taxon>Pezizomycotina</taxon>
        <taxon>Pezizomycetes</taxon>
        <taxon>Pezizales</taxon>
        <taxon>Pyronemataceae</taxon>
        <taxon>Pyronema</taxon>
    </lineage>
</organism>
<protein>
    <recommendedName>
        <fullName evidence="2">Gylcosyl hydrolase 115 C-terminal domain-containing protein</fullName>
    </recommendedName>
</protein>
<dbReference type="PANTHER" id="PTHR37842">
    <property type="match status" value="1"/>
</dbReference>
<evidence type="ECO:0000313" key="3">
    <source>
        <dbReference type="EMBL" id="CCX31785.1"/>
    </source>
</evidence>
<dbReference type="AlphaFoldDB" id="U4LR54"/>
<evidence type="ECO:0000313" key="4">
    <source>
        <dbReference type="Proteomes" id="UP000018144"/>
    </source>
</evidence>